<dbReference type="Proteomes" id="UP000039324">
    <property type="component" value="Unassembled WGS sequence"/>
</dbReference>
<reference evidence="3 5" key="1">
    <citation type="submission" date="2015-02" db="EMBL/GenBank/DDBJ databases">
        <authorList>
            <person name="Chooi Y.-H."/>
        </authorList>
    </citation>
    <scope>NUCLEOTIDE SEQUENCE [LARGE SCALE GENOMIC DNA]</scope>
    <source>
        <strain evidence="3">E3</strain>
    </source>
</reference>
<accession>A0A0G4IM41</accession>
<dbReference type="InterPro" id="IPR044926">
    <property type="entry name" value="RGS_subdomain_2"/>
</dbReference>
<evidence type="ECO:0000313" key="5">
    <source>
        <dbReference type="Proteomes" id="UP000039324"/>
    </source>
</evidence>
<dbReference type="PANTHER" id="PTHR10845:SF192">
    <property type="entry name" value="DOUBLE HIT, ISOFORM B"/>
    <property type="match status" value="1"/>
</dbReference>
<dbReference type="Proteomes" id="UP000290189">
    <property type="component" value="Unassembled WGS sequence"/>
</dbReference>
<keyword evidence="5" id="KW-1185">Reference proteome</keyword>
<dbReference type="EMBL" id="CDSF01000046">
    <property type="protein sequence ID" value="CEO96157.1"/>
    <property type="molecule type" value="Genomic_DNA"/>
</dbReference>
<feature type="domain" description="RGS" evidence="2">
    <location>
        <begin position="291"/>
        <end position="415"/>
    </location>
</feature>
<dbReference type="STRING" id="37360.A0A0G4IM41"/>
<protein>
    <recommendedName>
        <fullName evidence="2">RGS domain-containing protein</fullName>
    </recommendedName>
</protein>
<dbReference type="Gene3D" id="1.10.167.10">
    <property type="entry name" value="Regulator of G-protein Signalling 4, domain 2"/>
    <property type="match status" value="1"/>
</dbReference>
<evidence type="ECO:0000313" key="4">
    <source>
        <dbReference type="EMBL" id="SPQ93299.1"/>
    </source>
</evidence>
<dbReference type="InterPro" id="IPR016137">
    <property type="entry name" value="RGS"/>
</dbReference>
<dbReference type="PANTHER" id="PTHR10845">
    <property type="entry name" value="REGULATOR OF G PROTEIN SIGNALING"/>
    <property type="match status" value="1"/>
</dbReference>
<feature type="transmembrane region" description="Helical" evidence="1">
    <location>
        <begin position="189"/>
        <end position="206"/>
    </location>
</feature>
<feature type="transmembrane region" description="Helical" evidence="1">
    <location>
        <begin position="44"/>
        <end position="68"/>
    </location>
</feature>
<dbReference type="SUPFAM" id="SSF48097">
    <property type="entry name" value="Regulator of G-protein signaling, RGS"/>
    <property type="match status" value="1"/>
</dbReference>
<keyword evidence="1" id="KW-0812">Transmembrane</keyword>
<dbReference type="SMART" id="SM00315">
    <property type="entry name" value="RGS"/>
    <property type="match status" value="1"/>
</dbReference>
<dbReference type="AlphaFoldDB" id="A0A0G4IM41"/>
<gene>
    <name evidence="3" type="ORF">PBRA_004847</name>
    <name evidence="4" type="ORF">PLBR_LOCUS514</name>
</gene>
<feature type="transmembrane region" description="Helical" evidence="1">
    <location>
        <begin position="218"/>
        <end position="236"/>
    </location>
</feature>
<feature type="transmembrane region" description="Helical" evidence="1">
    <location>
        <begin position="74"/>
        <end position="100"/>
    </location>
</feature>
<keyword evidence="1" id="KW-0472">Membrane</keyword>
<feature type="transmembrane region" description="Helical" evidence="1">
    <location>
        <begin position="12"/>
        <end position="32"/>
    </location>
</feature>
<organism evidence="3 5">
    <name type="scientific">Plasmodiophora brassicae</name>
    <name type="common">Clubroot disease agent</name>
    <dbReference type="NCBI Taxonomy" id="37360"/>
    <lineage>
        <taxon>Eukaryota</taxon>
        <taxon>Sar</taxon>
        <taxon>Rhizaria</taxon>
        <taxon>Endomyxa</taxon>
        <taxon>Phytomyxea</taxon>
        <taxon>Plasmodiophorida</taxon>
        <taxon>Plasmodiophoridae</taxon>
        <taxon>Plasmodiophora</taxon>
    </lineage>
</organism>
<dbReference type="CDD" id="cd07440">
    <property type="entry name" value="RGS"/>
    <property type="match status" value="1"/>
</dbReference>
<geneLocation type="mitochondrion" evidence="4"/>
<evidence type="ECO:0000313" key="3">
    <source>
        <dbReference type="EMBL" id="CEO96157.1"/>
    </source>
</evidence>
<dbReference type="OrthoDB" id="196547at2759"/>
<evidence type="ECO:0000313" key="6">
    <source>
        <dbReference type="Proteomes" id="UP000290189"/>
    </source>
</evidence>
<dbReference type="PROSITE" id="PS50132">
    <property type="entry name" value="RGS"/>
    <property type="match status" value="1"/>
</dbReference>
<evidence type="ECO:0000259" key="2">
    <source>
        <dbReference type="PROSITE" id="PS50132"/>
    </source>
</evidence>
<dbReference type="Pfam" id="PF00615">
    <property type="entry name" value="RGS"/>
    <property type="match status" value="1"/>
</dbReference>
<sequence>MANDDDGVGIFWIVLSVATFTYGGIGLAMFYFRMDRWPIRQRLPMEMLAGSVFVWIFALSLSVLNALIDYTPTFWMLFIPATFMLLATDTFTIVTLTLWLMFNRTQDQLKVAQSVDDAGQMRSAVRQLAVVKGLLGRRPRIAYVVANAIVYTIVAVAYTCRYPFLFTVIEMDTTWSSSSPARILEDIGVYKMGISMVLIITLSFRLRIVSDALGIKRSLKRMGCCSLVGLIVYVFASPSLMDVTGHILSVNAVVAILVSVVLLTLAIHIPVWHSYSQQLGALDQAVYDVDLFEVFLSTPEGFATFKKQLESEFALENLLFWKAVQDYRRSFTESSSTRTARMALDIFAQYLAPSAPFEVNLDGALLRLFKAKFPSGCSEGDLIQRGILTSDCFNKASTTVLSLMYTNSLGRFREAHPDVWKNFMDLAHENAILAQIGTPHTTIIAVKPGRSGTSRGNDF</sequence>
<feature type="transmembrane region" description="Helical" evidence="1">
    <location>
        <begin position="248"/>
        <end position="269"/>
    </location>
</feature>
<keyword evidence="1" id="KW-1133">Transmembrane helix</keyword>
<feature type="transmembrane region" description="Helical" evidence="1">
    <location>
        <begin position="141"/>
        <end position="169"/>
    </location>
</feature>
<reference evidence="4 6" key="2">
    <citation type="submission" date="2018-03" db="EMBL/GenBank/DDBJ databases">
        <authorList>
            <person name="Fogelqvist J."/>
        </authorList>
    </citation>
    <scope>NUCLEOTIDE SEQUENCE [LARGE SCALE GENOMIC DNA]</scope>
</reference>
<dbReference type="EMBL" id="OVEO01000001">
    <property type="protein sequence ID" value="SPQ93299.1"/>
    <property type="molecule type" value="Genomic_DNA"/>
</dbReference>
<evidence type="ECO:0000256" key="1">
    <source>
        <dbReference type="SAM" id="Phobius"/>
    </source>
</evidence>
<keyword evidence="4" id="KW-0496">Mitochondrion</keyword>
<dbReference type="PRINTS" id="PR01301">
    <property type="entry name" value="RGSPROTEIN"/>
</dbReference>
<name>A0A0G4IM41_PLABS</name>
<dbReference type="InterPro" id="IPR036305">
    <property type="entry name" value="RGS_sf"/>
</dbReference>
<proteinExistence type="predicted"/>